<evidence type="ECO:0000313" key="2">
    <source>
        <dbReference type="Proteomes" id="UP001152795"/>
    </source>
</evidence>
<dbReference type="InterPro" id="IPR050951">
    <property type="entry name" value="Retrovirus_Pol_polyprotein"/>
</dbReference>
<organism evidence="1 2">
    <name type="scientific">Paramuricea clavata</name>
    <name type="common">Red gorgonian</name>
    <name type="synonym">Violescent sea-whip</name>
    <dbReference type="NCBI Taxonomy" id="317549"/>
    <lineage>
        <taxon>Eukaryota</taxon>
        <taxon>Metazoa</taxon>
        <taxon>Cnidaria</taxon>
        <taxon>Anthozoa</taxon>
        <taxon>Octocorallia</taxon>
        <taxon>Malacalcyonacea</taxon>
        <taxon>Plexauridae</taxon>
        <taxon>Paramuricea</taxon>
    </lineage>
</organism>
<dbReference type="FunFam" id="3.30.70.270:FF:000026">
    <property type="entry name" value="Transposon Ty3-G Gag-Pol polyprotein"/>
    <property type="match status" value="1"/>
</dbReference>
<evidence type="ECO:0000313" key="1">
    <source>
        <dbReference type="EMBL" id="CAB3979094.1"/>
    </source>
</evidence>
<name>A0A6S7FHQ3_PARCT</name>
<dbReference type="InterPro" id="IPR041577">
    <property type="entry name" value="RT_RNaseH_2"/>
</dbReference>
<dbReference type="Proteomes" id="UP001152795">
    <property type="component" value="Unassembled WGS sequence"/>
</dbReference>
<keyword evidence="2" id="KW-1185">Reference proteome</keyword>
<reference evidence="1" key="1">
    <citation type="submission" date="2020-04" db="EMBL/GenBank/DDBJ databases">
        <authorList>
            <person name="Alioto T."/>
            <person name="Alioto T."/>
            <person name="Gomez Garrido J."/>
        </authorList>
    </citation>
    <scope>NUCLEOTIDE SEQUENCE</scope>
    <source>
        <strain evidence="1">A484AB</strain>
    </source>
</reference>
<dbReference type="SUPFAM" id="SSF56672">
    <property type="entry name" value="DNA/RNA polymerases"/>
    <property type="match status" value="1"/>
</dbReference>
<gene>
    <name evidence="1" type="ORF">PACLA_8A065891</name>
</gene>
<accession>A0A6S7FHQ3</accession>
<dbReference type="PANTHER" id="PTHR37984:SF8">
    <property type="entry name" value="CCHC-TYPE DOMAIN-CONTAINING PROTEIN"/>
    <property type="match status" value="1"/>
</dbReference>
<dbReference type="AlphaFoldDB" id="A0A6S7FHQ3"/>
<proteinExistence type="predicted"/>
<dbReference type="InterPro" id="IPR043502">
    <property type="entry name" value="DNA/RNA_pol_sf"/>
</dbReference>
<comment type="caution">
    <text evidence="1">The sequence shown here is derived from an EMBL/GenBank/DDBJ whole genome shotgun (WGS) entry which is preliminary data.</text>
</comment>
<dbReference type="Pfam" id="PF17919">
    <property type="entry name" value="RT_RNaseH_2"/>
    <property type="match status" value="1"/>
</dbReference>
<dbReference type="Gene3D" id="3.30.70.270">
    <property type="match status" value="1"/>
</dbReference>
<dbReference type="PANTHER" id="PTHR37984">
    <property type="entry name" value="PROTEIN CBG26694"/>
    <property type="match status" value="1"/>
</dbReference>
<dbReference type="EMBL" id="CACRXK020000167">
    <property type="protein sequence ID" value="CAB3979094.1"/>
    <property type="molecule type" value="Genomic_DNA"/>
</dbReference>
<protein>
    <submittedName>
        <fullName evidence="1">Uncharacterized protein</fullName>
    </submittedName>
</protein>
<dbReference type="OrthoDB" id="5987296at2759"/>
<sequence length="102" mass="11626">MAKPSNTKELKTFLGFIQYLAKFLPNMDEVSAPLRKLLEKNTAWHCDKQQEDSFQQLKRMATSAPVLSYYDPKKPVTLSVDASSKGLGVVLYQEEKPVAYER</sequence>
<dbReference type="InterPro" id="IPR043128">
    <property type="entry name" value="Rev_trsase/Diguanyl_cyclase"/>
</dbReference>